<dbReference type="Proteomes" id="UP000031014">
    <property type="component" value="Unassembled WGS sequence"/>
</dbReference>
<protein>
    <submittedName>
        <fullName evidence="1">Uncharacterized protein</fullName>
    </submittedName>
</protein>
<organism evidence="1 2">
    <name type="scientific">Mesobacillus selenatarsenatis (strain DSM 18680 / JCM 14380 / FERM P-15431 / SF-1)</name>
    <dbReference type="NCBI Taxonomy" id="1321606"/>
    <lineage>
        <taxon>Bacteria</taxon>
        <taxon>Bacillati</taxon>
        <taxon>Bacillota</taxon>
        <taxon>Bacilli</taxon>
        <taxon>Bacillales</taxon>
        <taxon>Bacillaceae</taxon>
        <taxon>Mesobacillus</taxon>
    </lineage>
</organism>
<gene>
    <name evidence="1" type="ORF">SAMD00020551_2638</name>
</gene>
<dbReference type="AlphaFoldDB" id="A0A0A8X629"/>
<evidence type="ECO:0000313" key="2">
    <source>
        <dbReference type="Proteomes" id="UP000031014"/>
    </source>
</evidence>
<dbReference type="OrthoDB" id="2906352at2"/>
<sequence length="51" mass="6515">MDMNYLALEYIWNTKKEEMKRKDNFRETYKLYQEFKGFSWNNALRRENRSK</sequence>
<comment type="caution">
    <text evidence="1">The sequence shown here is derived from an EMBL/GenBank/DDBJ whole genome shotgun (WGS) entry which is preliminary data.</text>
</comment>
<keyword evidence="2" id="KW-1185">Reference proteome</keyword>
<reference evidence="1 2" key="1">
    <citation type="submission" date="2013-06" db="EMBL/GenBank/DDBJ databases">
        <title>Whole genome shotgun sequence of Bacillus selenatarsenatis SF-1.</title>
        <authorList>
            <person name="Kuroda M."/>
            <person name="Sei K."/>
            <person name="Yamashita M."/>
            <person name="Ike M."/>
        </authorList>
    </citation>
    <scope>NUCLEOTIDE SEQUENCE [LARGE SCALE GENOMIC DNA]</scope>
    <source>
        <strain evidence="1 2">SF-1</strain>
    </source>
</reference>
<accession>A0A0A8X629</accession>
<evidence type="ECO:0000313" key="1">
    <source>
        <dbReference type="EMBL" id="GAM14487.1"/>
    </source>
</evidence>
<dbReference type="EMBL" id="BASE01000058">
    <property type="protein sequence ID" value="GAM14487.1"/>
    <property type="molecule type" value="Genomic_DNA"/>
</dbReference>
<proteinExistence type="predicted"/>
<dbReference type="RefSeq" id="WP_156972677.1">
    <property type="nucleotide sequence ID" value="NZ_BASE01000058.1"/>
</dbReference>
<name>A0A0A8X629_MESS1</name>
<dbReference type="STRING" id="1321606.SAMD00020551_2638"/>